<comment type="caution">
    <text evidence="6">The sequence shown here is derived from an EMBL/GenBank/DDBJ whole genome shotgun (WGS) entry which is preliminary data.</text>
</comment>
<dbReference type="Pfam" id="PF04193">
    <property type="entry name" value="PQ-loop"/>
    <property type="match status" value="1"/>
</dbReference>
<proteinExistence type="predicted"/>
<keyword evidence="3 5" id="KW-1133">Transmembrane helix</keyword>
<dbReference type="InterPro" id="IPR047662">
    <property type="entry name" value="SemiSWEET"/>
</dbReference>
<evidence type="ECO:0000256" key="5">
    <source>
        <dbReference type="SAM" id="Phobius"/>
    </source>
</evidence>
<dbReference type="InterPro" id="IPR006603">
    <property type="entry name" value="PQ-loop_rpt"/>
</dbReference>
<evidence type="ECO:0000256" key="1">
    <source>
        <dbReference type="ARBA" id="ARBA00004141"/>
    </source>
</evidence>
<keyword evidence="7" id="KW-1185">Reference proteome</keyword>
<keyword evidence="2 5" id="KW-0812">Transmembrane</keyword>
<gene>
    <name evidence="6" type="ORF">SMD31_16040</name>
</gene>
<dbReference type="EMBL" id="JAXCLX010000003">
    <property type="protein sequence ID" value="MDY0873451.1"/>
    <property type="molecule type" value="Genomic_DNA"/>
</dbReference>
<organism evidence="6 7">
    <name type="scientific">Dongia rigui</name>
    <dbReference type="NCBI Taxonomy" id="940149"/>
    <lineage>
        <taxon>Bacteria</taxon>
        <taxon>Pseudomonadati</taxon>
        <taxon>Pseudomonadota</taxon>
        <taxon>Alphaproteobacteria</taxon>
        <taxon>Rhodospirillales</taxon>
        <taxon>Dongiaceae</taxon>
        <taxon>Dongia</taxon>
    </lineage>
</organism>
<evidence type="ECO:0000256" key="4">
    <source>
        <dbReference type="ARBA" id="ARBA00023136"/>
    </source>
</evidence>
<accession>A0ABU5E3S1</accession>
<comment type="subcellular location">
    <subcellularLocation>
        <location evidence="1">Membrane</location>
        <topology evidence="1">Multi-pass membrane protein</topology>
    </subcellularLocation>
</comment>
<evidence type="ECO:0000313" key="7">
    <source>
        <dbReference type="Proteomes" id="UP001271769"/>
    </source>
</evidence>
<dbReference type="Proteomes" id="UP001271769">
    <property type="component" value="Unassembled WGS sequence"/>
</dbReference>
<protein>
    <submittedName>
        <fullName evidence="6">SemiSWEET transporter</fullName>
    </submittedName>
</protein>
<feature type="transmembrane region" description="Helical" evidence="5">
    <location>
        <begin position="12"/>
        <end position="32"/>
    </location>
</feature>
<evidence type="ECO:0000256" key="3">
    <source>
        <dbReference type="ARBA" id="ARBA00022989"/>
    </source>
</evidence>
<keyword evidence="4 5" id="KW-0472">Membrane</keyword>
<feature type="transmembrane region" description="Helical" evidence="5">
    <location>
        <begin position="68"/>
        <end position="86"/>
    </location>
</feature>
<name>A0ABU5E3S1_9PROT</name>
<sequence>MANPGEFWVEAIGIVAACLTTLSFLPQALRIWRLGSARDVSLTMYLMMFAGQIMWLTYGVVIGSASLIFSNVSALVLVGSVLLLKLRDTAVGVR</sequence>
<evidence type="ECO:0000256" key="2">
    <source>
        <dbReference type="ARBA" id="ARBA00022692"/>
    </source>
</evidence>
<dbReference type="Gene3D" id="1.20.1280.290">
    <property type="match status" value="1"/>
</dbReference>
<dbReference type="RefSeq" id="WP_320501925.1">
    <property type="nucleotide sequence ID" value="NZ_JAXCLX010000003.1"/>
</dbReference>
<evidence type="ECO:0000313" key="6">
    <source>
        <dbReference type="EMBL" id="MDY0873451.1"/>
    </source>
</evidence>
<dbReference type="NCBIfam" id="NF037968">
    <property type="entry name" value="SemiSWEET_2"/>
    <property type="match status" value="1"/>
</dbReference>
<reference evidence="6 7" key="1">
    <citation type="journal article" date="2013" name="Antonie Van Leeuwenhoek">
        <title>Dongia rigui sp. nov., isolated from freshwater of a large wetland in Korea.</title>
        <authorList>
            <person name="Baik K.S."/>
            <person name="Hwang Y.M."/>
            <person name="Choi J.S."/>
            <person name="Kwon J."/>
            <person name="Seong C.N."/>
        </authorList>
    </citation>
    <scope>NUCLEOTIDE SEQUENCE [LARGE SCALE GENOMIC DNA]</scope>
    <source>
        <strain evidence="6 7">04SU4-P</strain>
    </source>
</reference>